<organism evidence="1">
    <name type="scientific">viral metagenome</name>
    <dbReference type="NCBI Taxonomy" id="1070528"/>
    <lineage>
        <taxon>unclassified sequences</taxon>
        <taxon>metagenomes</taxon>
        <taxon>organismal metagenomes</taxon>
    </lineage>
</organism>
<dbReference type="EMBL" id="MT141512">
    <property type="protein sequence ID" value="QJA64072.1"/>
    <property type="molecule type" value="Genomic_DNA"/>
</dbReference>
<gene>
    <name evidence="1" type="ORF">MM415B00544_0017</name>
    <name evidence="2" type="ORF">TM448B01930_0003</name>
</gene>
<sequence>MPTAENALLQYEAAQTLVAYEDLTDQGDNTEFKSVNYFFSDVSGYEPVVRPNGIASGPQTIVTPAVSGTSDYVDTAAITVYLIGVSTTVAASTDNEAPRADSDYWLLSFAAGGYTNCVAGDVSKAVVGGVTADSGTLLAYNNTTRQWLIQQDDSGDTFDDDDEAITITTGTGAGTLNAIGVASSYKINSITVNSSGAIAIVEGFPGSSFSTTRAAIGGPPLIPTTSIELAHVKYTAAASAAVTASEILQVPGTSQEWYNYPTWTVDHFDVSNGVLGLAGVTFTSALPAIHTGAVPKKVYVQYYTPTFAEVPDAYDFVPPANSHSVNSTQVYGRTVASRSASLGQGSFSTIMSDGISDGIIAQVDKNIFFRFYQDRLKAPYIICQGQLGITRSFPAGDSISAACTISAGAVSKDVTA</sequence>
<name>A0A6M3J5A3_9ZZZZ</name>
<reference evidence="1" key="1">
    <citation type="submission" date="2020-03" db="EMBL/GenBank/DDBJ databases">
        <title>The deep terrestrial virosphere.</title>
        <authorList>
            <person name="Holmfeldt K."/>
            <person name="Nilsson E."/>
            <person name="Simone D."/>
            <person name="Lopez-Fernandez M."/>
            <person name="Wu X."/>
            <person name="de Brujin I."/>
            <person name="Lundin D."/>
            <person name="Andersson A."/>
            <person name="Bertilsson S."/>
            <person name="Dopson M."/>
        </authorList>
    </citation>
    <scope>NUCLEOTIDE SEQUENCE</scope>
    <source>
        <strain evidence="1">MM415B00544</strain>
        <strain evidence="2">TM448B01930</strain>
    </source>
</reference>
<protein>
    <submittedName>
        <fullName evidence="1">Uncharacterized protein</fullName>
    </submittedName>
</protein>
<accession>A0A6M3J5A3</accession>
<proteinExistence type="predicted"/>
<dbReference type="EMBL" id="MT144846">
    <property type="protein sequence ID" value="QJI00361.1"/>
    <property type="molecule type" value="Genomic_DNA"/>
</dbReference>
<dbReference type="AlphaFoldDB" id="A0A6M3J5A3"/>
<evidence type="ECO:0000313" key="2">
    <source>
        <dbReference type="EMBL" id="QJI00361.1"/>
    </source>
</evidence>
<evidence type="ECO:0000313" key="1">
    <source>
        <dbReference type="EMBL" id="QJA64072.1"/>
    </source>
</evidence>